<dbReference type="KEGG" id="bsc:COCSADRAFT_38579"/>
<reference evidence="1 2" key="1">
    <citation type="journal article" date="2012" name="PLoS Pathog.">
        <title>Diverse lifestyles and strategies of plant pathogenesis encoded in the genomes of eighteen Dothideomycetes fungi.</title>
        <authorList>
            <person name="Ohm R.A."/>
            <person name="Feau N."/>
            <person name="Henrissat B."/>
            <person name="Schoch C.L."/>
            <person name="Horwitz B.A."/>
            <person name="Barry K.W."/>
            <person name="Condon B.J."/>
            <person name="Copeland A.C."/>
            <person name="Dhillon B."/>
            <person name="Glaser F."/>
            <person name="Hesse C.N."/>
            <person name="Kosti I."/>
            <person name="LaButti K."/>
            <person name="Lindquist E.A."/>
            <person name="Lucas S."/>
            <person name="Salamov A.A."/>
            <person name="Bradshaw R.E."/>
            <person name="Ciuffetti L."/>
            <person name="Hamelin R.C."/>
            <person name="Kema G.H.J."/>
            <person name="Lawrence C."/>
            <person name="Scott J.A."/>
            <person name="Spatafora J.W."/>
            <person name="Turgeon B.G."/>
            <person name="de Wit P.J.G.M."/>
            <person name="Zhong S."/>
            <person name="Goodwin S.B."/>
            <person name="Grigoriev I.V."/>
        </authorList>
    </citation>
    <scope>NUCLEOTIDE SEQUENCE [LARGE SCALE GENOMIC DNA]</scope>
    <source>
        <strain evidence="2">ND90Pr / ATCC 201652</strain>
    </source>
</reference>
<dbReference type="GeneID" id="19139287"/>
<reference evidence="2" key="2">
    <citation type="journal article" date="2013" name="PLoS Genet.">
        <title>Comparative genome structure, secondary metabolite, and effector coding capacity across Cochliobolus pathogens.</title>
        <authorList>
            <person name="Condon B.J."/>
            <person name="Leng Y."/>
            <person name="Wu D."/>
            <person name="Bushley K.E."/>
            <person name="Ohm R.A."/>
            <person name="Otillar R."/>
            <person name="Martin J."/>
            <person name="Schackwitz W."/>
            <person name="Grimwood J."/>
            <person name="MohdZainudin N."/>
            <person name="Xue C."/>
            <person name="Wang R."/>
            <person name="Manning V.A."/>
            <person name="Dhillon B."/>
            <person name="Tu Z.J."/>
            <person name="Steffenson B.J."/>
            <person name="Salamov A."/>
            <person name="Sun H."/>
            <person name="Lowry S."/>
            <person name="LaButti K."/>
            <person name="Han J."/>
            <person name="Copeland A."/>
            <person name="Lindquist E."/>
            <person name="Barry K."/>
            <person name="Schmutz J."/>
            <person name="Baker S.E."/>
            <person name="Ciuffetti L.M."/>
            <person name="Grigoriev I.V."/>
            <person name="Zhong S."/>
            <person name="Turgeon B.G."/>
        </authorList>
    </citation>
    <scope>NUCLEOTIDE SEQUENCE [LARGE SCALE GENOMIC DNA]</scope>
    <source>
        <strain evidence="2">ND90Pr / ATCC 201652</strain>
    </source>
</reference>
<evidence type="ECO:0008006" key="3">
    <source>
        <dbReference type="Google" id="ProtNLM"/>
    </source>
</evidence>
<evidence type="ECO:0000313" key="1">
    <source>
        <dbReference type="EMBL" id="EMD62709.1"/>
    </source>
</evidence>
<protein>
    <recommendedName>
        <fullName evidence="3">ABM domain-containing protein</fullName>
    </recommendedName>
</protein>
<dbReference type="PANTHER" id="PTHR42052:SF1">
    <property type="entry name" value="ABM DOMAIN-CONTAINING PROTEIN"/>
    <property type="match status" value="1"/>
</dbReference>
<dbReference type="PANTHER" id="PTHR42052">
    <property type="entry name" value="ABM DOMAIN-CONTAINING PROTEIN"/>
    <property type="match status" value="1"/>
</dbReference>
<gene>
    <name evidence="1" type="ORF">COCSADRAFT_38579</name>
</gene>
<dbReference type="OMA" id="YNCIDDP"/>
<dbReference type="EMBL" id="KB445646">
    <property type="protein sequence ID" value="EMD62709.1"/>
    <property type="molecule type" value="Genomic_DNA"/>
</dbReference>
<dbReference type="AlphaFoldDB" id="M2R6E2"/>
<dbReference type="Proteomes" id="UP000016934">
    <property type="component" value="Unassembled WGS sequence"/>
</dbReference>
<dbReference type="OrthoDB" id="3542212at2759"/>
<dbReference type="RefSeq" id="XP_007701653.1">
    <property type="nucleotide sequence ID" value="XM_007703463.1"/>
</dbReference>
<evidence type="ECO:0000313" key="2">
    <source>
        <dbReference type="Proteomes" id="UP000016934"/>
    </source>
</evidence>
<accession>M2R6E2</accession>
<dbReference type="HOGENOM" id="CLU_062848_1_0_1"/>
<proteinExistence type="predicted"/>
<dbReference type="eggNOG" id="ENOG502T19T">
    <property type="taxonomic scope" value="Eukaryota"/>
</dbReference>
<sequence>MPVLEVTQLRLRELSADDPALLESLSTVRAELQTGSHFYNCIDDPGLIYILGTWPSLNAHIDFLASPSKDHILGPQEKMLQFCWTVHVELGGVNLLPLDMPILVIERISVSEESTRGFDEAVQRHAQQLQGSRPFKLAHGWRCDAAPNHHEAIIFSGWQTPQAHIAFAAKDSQDGQYKTLQMTCARNLERDVVH</sequence>
<name>M2R6E2_COCSN</name>
<keyword evidence="2" id="KW-1185">Reference proteome</keyword>
<organism evidence="1 2">
    <name type="scientific">Cochliobolus sativus (strain ND90Pr / ATCC 201652)</name>
    <name type="common">Common root rot and spot blotch fungus</name>
    <name type="synonym">Bipolaris sorokiniana</name>
    <dbReference type="NCBI Taxonomy" id="665912"/>
    <lineage>
        <taxon>Eukaryota</taxon>
        <taxon>Fungi</taxon>
        <taxon>Dikarya</taxon>
        <taxon>Ascomycota</taxon>
        <taxon>Pezizomycotina</taxon>
        <taxon>Dothideomycetes</taxon>
        <taxon>Pleosporomycetidae</taxon>
        <taxon>Pleosporales</taxon>
        <taxon>Pleosporineae</taxon>
        <taxon>Pleosporaceae</taxon>
        <taxon>Bipolaris</taxon>
    </lineage>
</organism>